<dbReference type="PANTHER" id="PTHR43429:SF1">
    <property type="entry name" value="NAD(P)H SULFUR OXIDOREDUCTASE (COA-DEPENDENT)"/>
    <property type="match status" value="1"/>
</dbReference>
<keyword evidence="3" id="KW-0285">Flavoprotein</keyword>
<evidence type="ECO:0000313" key="9">
    <source>
        <dbReference type="EMBL" id="EST45955.1"/>
    </source>
</evidence>
<dbReference type="AlphaFoldDB" id="V6LMU9"/>
<evidence type="ECO:0000256" key="5">
    <source>
        <dbReference type="ARBA" id="ARBA00023002"/>
    </source>
</evidence>
<organism evidence="9">
    <name type="scientific">Spironucleus salmonicida</name>
    <dbReference type="NCBI Taxonomy" id="348837"/>
    <lineage>
        <taxon>Eukaryota</taxon>
        <taxon>Metamonada</taxon>
        <taxon>Diplomonadida</taxon>
        <taxon>Hexamitidae</taxon>
        <taxon>Hexamitinae</taxon>
        <taxon>Spironucleus</taxon>
    </lineage>
</organism>
<dbReference type="PRINTS" id="PR00411">
    <property type="entry name" value="PNDRDTASEI"/>
</dbReference>
<reference evidence="9 10" key="1">
    <citation type="journal article" date="2014" name="PLoS Genet.">
        <title>The Genome of Spironucleus salmonicida Highlights a Fish Pathogen Adapted to Fluctuating Environments.</title>
        <authorList>
            <person name="Xu F."/>
            <person name="Jerlstrom-Hultqvist J."/>
            <person name="Einarsson E."/>
            <person name="Astvaldsson A."/>
            <person name="Svard S.G."/>
            <person name="Andersson J.O."/>
        </authorList>
    </citation>
    <scope>NUCLEOTIDE SEQUENCE</scope>
    <source>
        <strain evidence="10">ATCC 50377</strain>
    </source>
</reference>
<keyword evidence="11" id="KW-1185">Reference proteome</keyword>
<evidence type="ECO:0000256" key="3">
    <source>
        <dbReference type="ARBA" id="ARBA00022630"/>
    </source>
</evidence>
<dbReference type="OrthoDB" id="432169at2759"/>
<comment type="similarity">
    <text evidence="2">Belongs to the class-III pyridine nucleotide-disulfide oxidoreductase family.</text>
</comment>
<dbReference type="InterPro" id="IPR016156">
    <property type="entry name" value="FAD/NAD-linked_Rdtase_dimer_sf"/>
</dbReference>
<dbReference type="InterPro" id="IPR036188">
    <property type="entry name" value="FAD/NAD-bd_sf"/>
</dbReference>
<evidence type="ECO:0000259" key="8">
    <source>
        <dbReference type="Pfam" id="PF07992"/>
    </source>
</evidence>
<name>V6LMU9_9EUKA</name>
<evidence type="ECO:0000256" key="4">
    <source>
        <dbReference type="ARBA" id="ARBA00022827"/>
    </source>
</evidence>
<dbReference type="Gene3D" id="3.50.50.60">
    <property type="entry name" value="FAD/NAD(P)-binding domain"/>
    <property type="match status" value="2"/>
</dbReference>
<dbReference type="PANTHER" id="PTHR43429">
    <property type="entry name" value="PYRIDINE NUCLEOTIDE-DISULFIDE OXIDOREDUCTASE DOMAIN-CONTAINING"/>
    <property type="match status" value="1"/>
</dbReference>
<dbReference type="SUPFAM" id="SSF55424">
    <property type="entry name" value="FAD/NAD-linked reductases, dimerisation (C-terminal) domain"/>
    <property type="match status" value="1"/>
</dbReference>
<sequence>MSELRVCIVGCTHAGTIAAITIREANPKAKITIIERNDNISYLSCGIALGVQGVATSMEGMFYNSVDNMKKLGFDIHSSSNVTDIDFTGKTVNFEHLQTKQKHTVTYDKIVISCGSWPIIPPFARNFFEEGNDQKKVFLCKNYDHAKKLVELVKSNDKGDKSISIIGGGYIGIELVEAFAEKKFKVHLVEGGNRIMQRYFCADYTSQAEDNLKKNGVELHLEKLVKSIDDSGDKVTIDLGTEKLTTDYVVLCIGFMPNTKMVIDSSKKSGKELSTLPNGAIIVNEHCETSITDVYAVGDAATHFNNVTQQPSYIPLATTAIRLAVVAALNICGTPIKFPGTQGTSAIKIFGKTMVSTGVNQEAAEVLLKGTSVKEISINDKWRPEFMPDSSTEIHMRLTYIESSGVVIGAQIVSDIVEVAQMINTVSLAIANKMTVSDLMLCDFFFNPWFGKPVHIINLAAIATTFTPPYEEYKEQK</sequence>
<dbReference type="Pfam" id="PF02852">
    <property type="entry name" value="Pyr_redox_dim"/>
    <property type="match status" value="1"/>
</dbReference>
<dbReference type="EMBL" id="AUWU02000004">
    <property type="protein sequence ID" value="KAH0574544.1"/>
    <property type="molecule type" value="Genomic_DNA"/>
</dbReference>
<dbReference type="InterPro" id="IPR004099">
    <property type="entry name" value="Pyr_nucl-diS_OxRdtase_dimer"/>
</dbReference>
<keyword evidence="5" id="KW-0560">Oxidoreductase</keyword>
<gene>
    <name evidence="9" type="ORF">SS50377_13934</name>
    <name evidence="10" type="ORF">SS50377_24502</name>
</gene>
<keyword evidence="6" id="KW-0676">Redox-active center</keyword>
<evidence type="ECO:0000256" key="2">
    <source>
        <dbReference type="ARBA" id="ARBA00009130"/>
    </source>
</evidence>
<dbReference type="PRINTS" id="PR00368">
    <property type="entry name" value="FADPNR"/>
</dbReference>
<dbReference type="Proteomes" id="UP000018208">
    <property type="component" value="Unassembled WGS sequence"/>
</dbReference>
<dbReference type="VEuPathDB" id="GiardiaDB:SS50377_24502"/>
<dbReference type="Pfam" id="PF07992">
    <property type="entry name" value="Pyr_redox_2"/>
    <property type="match status" value="1"/>
</dbReference>
<dbReference type="InterPro" id="IPR050260">
    <property type="entry name" value="FAD-bd_OxRdtase"/>
</dbReference>
<feature type="domain" description="Pyridine nucleotide-disulphide oxidoreductase dimerisation" evidence="7">
    <location>
        <begin position="354"/>
        <end position="450"/>
    </location>
</feature>
<protein>
    <submittedName>
        <fullName evidence="9">NADH oxidase</fullName>
    </submittedName>
</protein>
<evidence type="ECO:0000256" key="6">
    <source>
        <dbReference type="ARBA" id="ARBA00023284"/>
    </source>
</evidence>
<keyword evidence="4" id="KW-0274">FAD</keyword>
<feature type="domain" description="FAD/NAD(P)-binding" evidence="8">
    <location>
        <begin position="5"/>
        <end position="321"/>
    </location>
</feature>
<accession>V6LMU9</accession>
<dbReference type="GO" id="GO:0016491">
    <property type="term" value="F:oxidoreductase activity"/>
    <property type="evidence" value="ECO:0007669"/>
    <property type="project" value="UniProtKB-KW"/>
</dbReference>
<comment type="cofactor">
    <cofactor evidence="1">
        <name>FAD</name>
        <dbReference type="ChEBI" id="CHEBI:57692"/>
    </cofactor>
</comment>
<reference evidence="10" key="2">
    <citation type="submission" date="2020-12" db="EMBL/GenBank/DDBJ databases">
        <title>New Spironucleus salmonicida genome in near-complete chromosomes.</title>
        <authorList>
            <person name="Xu F."/>
            <person name="Kurt Z."/>
            <person name="Jimenez-Gonzalez A."/>
            <person name="Astvaldsson A."/>
            <person name="Andersson J.O."/>
            <person name="Svard S.G."/>
        </authorList>
    </citation>
    <scope>NUCLEOTIDE SEQUENCE</scope>
    <source>
        <strain evidence="10">ATCC 50377</strain>
    </source>
</reference>
<evidence type="ECO:0000256" key="1">
    <source>
        <dbReference type="ARBA" id="ARBA00001974"/>
    </source>
</evidence>
<dbReference type="SUPFAM" id="SSF51905">
    <property type="entry name" value="FAD/NAD(P)-binding domain"/>
    <property type="match status" value="1"/>
</dbReference>
<proteinExistence type="inferred from homology"/>
<dbReference type="EMBL" id="KI546085">
    <property type="protein sequence ID" value="EST45955.1"/>
    <property type="molecule type" value="Genomic_DNA"/>
</dbReference>
<evidence type="ECO:0000313" key="11">
    <source>
        <dbReference type="Proteomes" id="UP000018208"/>
    </source>
</evidence>
<evidence type="ECO:0000259" key="7">
    <source>
        <dbReference type="Pfam" id="PF02852"/>
    </source>
</evidence>
<evidence type="ECO:0000313" key="10">
    <source>
        <dbReference type="EMBL" id="KAH0574544.1"/>
    </source>
</evidence>
<dbReference type="InterPro" id="IPR023753">
    <property type="entry name" value="FAD/NAD-binding_dom"/>
</dbReference>